<dbReference type="AlphaFoldDB" id="A0A9Q3CJL7"/>
<dbReference type="Proteomes" id="UP000765509">
    <property type="component" value="Unassembled WGS sequence"/>
</dbReference>
<gene>
    <name evidence="1" type="ORF">O181_025971</name>
</gene>
<evidence type="ECO:0000313" key="2">
    <source>
        <dbReference type="Proteomes" id="UP000765509"/>
    </source>
</evidence>
<name>A0A9Q3CJL7_9BASI</name>
<evidence type="ECO:0000313" key="1">
    <source>
        <dbReference type="EMBL" id="MBW0486256.1"/>
    </source>
</evidence>
<sequence length="108" mass="12308">MQYLWNPYVKSFSTASTGIYLGLVLRSSPFKMGGHHFYSPLVRTGVLWTWATPPFTGHLWPQTSRIASGHILLSLASLANYPSHQPPGQYPLFWAWGYFRPSRGLWPL</sequence>
<organism evidence="1 2">
    <name type="scientific">Austropuccinia psidii MF-1</name>
    <dbReference type="NCBI Taxonomy" id="1389203"/>
    <lineage>
        <taxon>Eukaryota</taxon>
        <taxon>Fungi</taxon>
        <taxon>Dikarya</taxon>
        <taxon>Basidiomycota</taxon>
        <taxon>Pucciniomycotina</taxon>
        <taxon>Pucciniomycetes</taxon>
        <taxon>Pucciniales</taxon>
        <taxon>Sphaerophragmiaceae</taxon>
        <taxon>Austropuccinia</taxon>
    </lineage>
</organism>
<keyword evidence="2" id="KW-1185">Reference proteome</keyword>
<protein>
    <submittedName>
        <fullName evidence="1">Uncharacterized protein</fullName>
    </submittedName>
</protein>
<proteinExistence type="predicted"/>
<reference evidence="1" key="1">
    <citation type="submission" date="2021-03" db="EMBL/GenBank/DDBJ databases">
        <title>Draft genome sequence of rust myrtle Austropuccinia psidii MF-1, a brazilian biotype.</title>
        <authorList>
            <person name="Quecine M.C."/>
            <person name="Pachon D.M.R."/>
            <person name="Bonatelli M.L."/>
            <person name="Correr F.H."/>
            <person name="Franceschini L.M."/>
            <person name="Leite T.F."/>
            <person name="Margarido G.R.A."/>
            <person name="Almeida C.A."/>
            <person name="Ferrarezi J.A."/>
            <person name="Labate C.A."/>
        </authorList>
    </citation>
    <scope>NUCLEOTIDE SEQUENCE</scope>
    <source>
        <strain evidence="1">MF-1</strain>
    </source>
</reference>
<comment type="caution">
    <text evidence="1">The sequence shown here is derived from an EMBL/GenBank/DDBJ whole genome shotgun (WGS) entry which is preliminary data.</text>
</comment>
<dbReference type="EMBL" id="AVOT02008557">
    <property type="protein sequence ID" value="MBW0486256.1"/>
    <property type="molecule type" value="Genomic_DNA"/>
</dbReference>
<accession>A0A9Q3CJL7</accession>